<evidence type="ECO:0000313" key="4">
    <source>
        <dbReference type="EMBL" id="MBL3679073.1"/>
    </source>
</evidence>
<dbReference type="EMBL" id="QYAC01000003">
    <property type="protein sequence ID" value="MBL3679073.1"/>
    <property type="molecule type" value="Genomic_DNA"/>
</dbReference>
<keyword evidence="5" id="KW-1185">Reference proteome</keyword>
<sequence length="965" mass="101864">MTQDPRRTSRSLGRRMWRRLGLAGLAALVATSGAISAQWGVAADPAHAADEIAAPEVYKMQGFYDRIDDVIDELRADFVLKVPHGLINADTGAQQPVDGKYLHIGYDYNSSSALRSMRYLQTMGTGRPGAENWAKNQDEYFTVHKVIPSGKFDFLVISVEGDLNILDNAAENNTPGGYETPMNWYFSYETGVPTTSTTWIRNALTTETVRYWAYMGRTASTTAERTITGPQFKMQWDSIYNLWSNRQANWGQTLDYGLNGYPEGVLPPNAIPLDLVNNATRNSNPEQGNAGTVSDSYWYAWVHEDGTLIDTINTAPIHVTGVTPRSRGNSANTLISKNIEQAGNTAPQLGWTPEQAAQGLTERVGVDGSVDFTDAGGTGYYRLLAWPEARDPLTPSGDYGAPRIAYTAADLFDANGMITPEADGVKWTPGTAYYKYDIIMPDPPVITVPEHQSHTNVNATVTISGTGTPGHTISLKLIAGTSITNVNDPTLTTLVDGDHEGVQAGDVVVDASGNWTFTYTPDTLLADGTYTVAAVQTDQTPGNFHLTSGLSNPQTETDPSDWGMTFTIDTVAPAAPAFVCPATPTTETTPTFTGSGVEAGAKVFISQDGERIGEATVTESGWSYTVDPALTNGNYVFTVTQVDAAGNESTVSAPPCELRVAVAVPATGTKIVVPVHFPSPDLPEAAAENWEITASDGDETVVMSGDTPAELSRDTVYTVGERLRTDPAPEASAARYTQLGDLVCVDGEGAPLPDGVVDPDASTVTIAADLDVAEPIACTLKNQAAQVSFVTQRLGGQTTAPAAGWSLGVTGAEPGYTSALTDTVPSDVARPGEVSLTAGTPEGLSLIGIQALDLSRAECAAHAPDATAAPQDCWIPLEGSGDPTANLAQGSHAVFRLVAATPADLPALPITGGLGSWSFMVGGAAVFALAGGAYLRRRYLLMAGPGTDSFRGDDLAGPSPDGRSE</sequence>
<dbReference type="Pfam" id="PF19077">
    <property type="entry name" value="Big_13"/>
    <property type="match status" value="1"/>
</dbReference>
<feature type="signal peptide" evidence="2">
    <location>
        <begin position="1"/>
        <end position="37"/>
    </location>
</feature>
<organism evidence="4 5">
    <name type="scientific">Leucobacter chromiireducens subsp. solipictus</name>
    <dbReference type="NCBI Taxonomy" id="398235"/>
    <lineage>
        <taxon>Bacteria</taxon>
        <taxon>Bacillati</taxon>
        <taxon>Actinomycetota</taxon>
        <taxon>Actinomycetes</taxon>
        <taxon>Micrococcales</taxon>
        <taxon>Microbacteriaceae</taxon>
        <taxon>Leucobacter</taxon>
    </lineage>
</organism>
<reference evidence="4 5" key="1">
    <citation type="submission" date="2018-09" db="EMBL/GenBank/DDBJ databases">
        <title>Comparative genomics of Leucobacter spp.</title>
        <authorList>
            <person name="Reis A.C."/>
            <person name="Kolvenbach B.A."/>
            <person name="Corvini P.F.X."/>
            <person name="Nunes O.C."/>
        </authorList>
    </citation>
    <scope>NUCLEOTIDE SEQUENCE [LARGE SCALE GENOMIC DNA]</scope>
    <source>
        <strain evidence="4 5">TAN 31504</strain>
    </source>
</reference>
<dbReference type="NCBIfam" id="NF033510">
    <property type="entry name" value="Ca_tandemer"/>
    <property type="match status" value="1"/>
</dbReference>
<evidence type="ECO:0000256" key="1">
    <source>
        <dbReference type="SAM" id="Phobius"/>
    </source>
</evidence>
<name>A0ABS1SEU3_9MICO</name>
<keyword evidence="1" id="KW-0472">Membrane</keyword>
<proteinExistence type="predicted"/>
<keyword evidence="1" id="KW-0812">Transmembrane</keyword>
<feature type="chain" id="PRO_5047486291" description="Bacterial Ig-like domain-containing protein" evidence="2">
    <location>
        <begin position="38"/>
        <end position="965"/>
    </location>
</feature>
<comment type="caution">
    <text evidence="4">The sequence shown here is derived from an EMBL/GenBank/DDBJ whole genome shotgun (WGS) entry which is preliminary data.</text>
</comment>
<dbReference type="Gene3D" id="2.60.40.10">
    <property type="entry name" value="Immunoglobulins"/>
    <property type="match status" value="2"/>
</dbReference>
<dbReference type="InterPro" id="IPR013783">
    <property type="entry name" value="Ig-like_fold"/>
</dbReference>
<evidence type="ECO:0000256" key="2">
    <source>
        <dbReference type="SAM" id="SignalP"/>
    </source>
</evidence>
<keyword evidence="2" id="KW-0732">Signal</keyword>
<dbReference type="RefSeq" id="WP_202344337.1">
    <property type="nucleotide sequence ID" value="NZ_BAAAPI010000013.1"/>
</dbReference>
<dbReference type="InterPro" id="IPR044016">
    <property type="entry name" value="Big_13"/>
</dbReference>
<protein>
    <recommendedName>
        <fullName evidence="3">Bacterial Ig-like domain-containing protein</fullName>
    </recommendedName>
</protein>
<feature type="domain" description="Bacterial Ig-like" evidence="3">
    <location>
        <begin position="585"/>
        <end position="652"/>
    </location>
</feature>
<keyword evidence="1" id="KW-1133">Transmembrane helix</keyword>
<dbReference type="Proteomes" id="UP001645859">
    <property type="component" value="Unassembled WGS sequence"/>
</dbReference>
<feature type="transmembrane region" description="Helical" evidence="1">
    <location>
        <begin position="914"/>
        <end position="935"/>
    </location>
</feature>
<gene>
    <name evidence="4" type="ORF">D3230_07145</name>
</gene>
<accession>A0ABS1SEU3</accession>
<evidence type="ECO:0000259" key="3">
    <source>
        <dbReference type="Pfam" id="PF19077"/>
    </source>
</evidence>
<evidence type="ECO:0000313" key="5">
    <source>
        <dbReference type="Proteomes" id="UP001645859"/>
    </source>
</evidence>